<gene>
    <name evidence="3" type="ORF">JJB09_02935</name>
</gene>
<protein>
    <submittedName>
        <fullName evidence="3">Glycoside hydrolase family protein</fullName>
    </submittedName>
</protein>
<dbReference type="InterPro" id="IPR053183">
    <property type="entry name" value="ASL1"/>
</dbReference>
<comment type="caution">
    <text evidence="3">The sequence shown here is derived from an EMBL/GenBank/DDBJ whole genome shotgun (WGS) entry which is preliminary data.</text>
</comment>
<proteinExistence type="predicted"/>
<dbReference type="Pfam" id="PF11790">
    <property type="entry name" value="Glyco_hydro_cc"/>
    <property type="match status" value="1"/>
</dbReference>
<dbReference type="GO" id="GO:0016787">
    <property type="term" value="F:hydrolase activity"/>
    <property type="evidence" value="ECO:0007669"/>
    <property type="project" value="UniProtKB-KW"/>
</dbReference>
<dbReference type="PANTHER" id="PTHR34154">
    <property type="entry name" value="ALKALI-SENSITIVE LINKAGE PROTEIN 1"/>
    <property type="match status" value="1"/>
</dbReference>
<evidence type="ECO:0000313" key="3">
    <source>
        <dbReference type="EMBL" id="MBL0370974.1"/>
    </source>
</evidence>
<dbReference type="GO" id="GO:0071966">
    <property type="term" value="P:fungal-type cell wall polysaccharide metabolic process"/>
    <property type="evidence" value="ECO:0007669"/>
    <property type="project" value="TreeGrafter"/>
</dbReference>
<dbReference type="EMBL" id="JAEQNC010000002">
    <property type="protein sequence ID" value="MBL0370974.1"/>
    <property type="molecule type" value="Genomic_DNA"/>
</dbReference>
<dbReference type="InterPro" id="IPR017853">
    <property type="entry name" value="GH"/>
</dbReference>
<keyword evidence="3" id="KW-0378">Hydrolase</keyword>
<dbReference type="Gene3D" id="3.20.20.80">
    <property type="entry name" value="Glycosidases"/>
    <property type="match status" value="1"/>
</dbReference>
<dbReference type="Proteomes" id="UP000633219">
    <property type="component" value="Unassembled WGS sequence"/>
</dbReference>
<dbReference type="RefSeq" id="WP_201652879.1">
    <property type="nucleotide sequence ID" value="NZ_JAEQNC010000002.1"/>
</dbReference>
<name>A0A937CMI6_9HYPH</name>
<keyword evidence="4" id="KW-1185">Reference proteome</keyword>
<sequence length="400" mass="44500">MSQRREKWPGEWSGNADGWNAQSWAWALDLHRPGATRIFQDEFVFNMRSDALSATHGFHDDRGALSPYGGDRQGAHLSASIDGGQHDTDLLDLVTATHQSLRAPEDHHAARHDRTSHHKPDDGIPMDAPAFAAAKMHNPARSAGLIEQSGKIGIGTWDFDANGTAQEDLGRFNFGWYYNWQPSPLWSPTATGRLAADDSFVPMIWGADDVNRADLRSAKNSSSNYLLGFNEPDNHSQSDMTVAEALKLWPKLMATGKLLGSPATTQDETLGATSWLGKFMSKAEARGYDVDFVTVHYYSDDGNLGDFKNFLRDVYKEYHKPIWVTEWALIDWENPDRYSAREAAKFAEAATQMLDDLSFVKRHAWFGAYEGGDGWNVNTELLDSNGHMTAVGNTFVDLAI</sequence>
<dbReference type="InterPro" id="IPR024655">
    <property type="entry name" value="Asl1_glyco_hydro_catalytic"/>
</dbReference>
<dbReference type="PANTHER" id="PTHR34154:SF3">
    <property type="entry name" value="ALKALI-SENSITIVE LINKAGE PROTEIN 1"/>
    <property type="match status" value="1"/>
</dbReference>
<dbReference type="AlphaFoldDB" id="A0A937CMI6"/>
<evidence type="ECO:0000313" key="4">
    <source>
        <dbReference type="Proteomes" id="UP000633219"/>
    </source>
</evidence>
<dbReference type="SUPFAM" id="SSF51445">
    <property type="entry name" value="(Trans)glycosidases"/>
    <property type="match status" value="1"/>
</dbReference>
<organism evidence="3 4">
    <name type="scientific">Rhizobium setariae</name>
    <dbReference type="NCBI Taxonomy" id="2801340"/>
    <lineage>
        <taxon>Bacteria</taxon>
        <taxon>Pseudomonadati</taxon>
        <taxon>Pseudomonadota</taxon>
        <taxon>Alphaproteobacteria</taxon>
        <taxon>Hyphomicrobiales</taxon>
        <taxon>Rhizobiaceae</taxon>
        <taxon>Rhizobium/Agrobacterium group</taxon>
        <taxon>Rhizobium</taxon>
    </lineage>
</organism>
<evidence type="ECO:0000256" key="1">
    <source>
        <dbReference type="SAM" id="MobiDB-lite"/>
    </source>
</evidence>
<evidence type="ECO:0000259" key="2">
    <source>
        <dbReference type="Pfam" id="PF11790"/>
    </source>
</evidence>
<accession>A0A937CMI6</accession>
<feature type="domain" description="Asl1-like glycosyl hydrolase catalytic" evidence="2">
    <location>
        <begin position="172"/>
        <end position="395"/>
    </location>
</feature>
<reference evidence="3" key="1">
    <citation type="submission" date="2021-01" db="EMBL/GenBank/DDBJ databases">
        <title>Rhizobium sp. strain KVB221 16S ribosomal RNA gene Genome sequencing and assembly.</title>
        <authorList>
            <person name="Kang M."/>
        </authorList>
    </citation>
    <scope>NUCLEOTIDE SEQUENCE</scope>
    <source>
        <strain evidence="3">KVB221</strain>
    </source>
</reference>
<feature type="region of interest" description="Disordered" evidence="1">
    <location>
        <begin position="102"/>
        <end position="123"/>
    </location>
</feature>